<dbReference type="OrthoDB" id="5419162at2759"/>
<organism evidence="2 3">
    <name type="scientific">Dothistroma septosporum (strain NZE10 / CBS 128990)</name>
    <name type="common">Red band needle blight fungus</name>
    <name type="synonym">Mycosphaerella pini</name>
    <dbReference type="NCBI Taxonomy" id="675120"/>
    <lineage>
        <taxon>Eukaryota</taxon>
        <taxon>Fungi</taxon>
        <taxon>Dikarya</taxon>
        <taxon>Ascomycota</taxon>
        <taxon>Pezizomycotina</taxon>
        <taxon>Dothideomycetes</taxon>
        <taxon>Dothideomycetidae</taxon>
        <taxon>Mycosphaerellales</taxon>
        <taxon>Mycosphaerellaceae</taxon>
        <taxon>Dothistroma</taxon>
    </lineage>
</organism>
<evidence type="ECO:0000313" key="3">
    <source>
        <dbReference type="Proteomes" id="UP000016933"/>
    </source>
</evidence>
<evidence type="ECO:0000313" key="2">
    <source>
        <dbReference type="EMBL" id="EME43975.1"/>
    </source>
</evidence>
<keyword evidence="3" id="KW-1185">Reference proteome</keyword>
<dbReference type="HOGENOM" id="CLU_2622011_0_0_1"/>
<feature type="compositionally biased region" description="Basic and acidic residues" evidence="1">
    <location>
        <begin position="17"/>
        <end position="29"/>
    </location>
</feature>
<proteinExistence type="predicted"/>
<accession>N1PNL1</accession>
<reference evidence="2 3" key="2">
    <citation type="journal article" date="2012" name="PLoS Pathog.">
        <title>Diverse lifestyles and strategies of plant pathogenesis encoded in the genomes of eighteen Dothideomycetes fungi.</title>
        <authorList>
            <person name="Ohm R.A."/>
            <person name="Feau N."/>
            <person name="Henrissat B."/>
            <person name="Schoch C.L."/>
            <person name="Horwitz B.A."/>
            <person name="Barry K.W."/>
            <person name="Condon B.J."/>
            <person name="Copeland A.C."/>
            <person name="Dhillon B."/>
            <person name="Glaser F."/>
            <person name="Hesse C.N."/>
            <person name="Kosti I."/>
            <person name="LaButti K."/>
            <person name="Lindquist E.A."/>
            <person name="Lucas S."/>
            <person name="Salamov A.A."/>
            <person name="Bradshaw R.E."/>
            <person name="Ciuffetti L."/>
            <person name="Hamelin R.C."/>
            <person name="Kema G.H.J."/>
            <person name="Lawrence C."/>
            <person name="Scott J.A."/>
            <person name="Spatafora J.W."/>
            <person name="Turgeon B.G."/>
            <person name="de Wit P.J.G.M."/>
            <person name="Zhong S."/>
            <person name="Goodwin S.B."/>
            <person name="Grigoriev I.V."/>
        </authorList>
    </citation>
    <scope>NUCLEOTIDE SEQUENCE [LARGE SCALE GENOMIC DNA]</scope>
    <source>
        <strain evidence="3">NZE10 / CBS 128990</strain>
    </source>
</reference>
<name>N1PNL1_DOTSN</name>
<protein>
    <submittedName>
        <fullName evidence="2">Uncharacterized protein</fullName>
    </submittedName>
</protein>
<sequence length="78" mass="8127">MSTGGDQGDIVASNKANLDDKNSSEESKQHSKQILNSINSEGGDILAAHKATANSANASDEVKERSRKILEEGEGGGK</sequence>
<dbReference type="AlphaFoldDB" id="N1PNL1"/>
<gene>
    <name evidence="2" type="ORF">DOTSEDRAFT_24079</name>
</gene>
<feature type="compositionally biased region" description="Low complexity" evidence="1">
    <location>
        <begin position="48"/>
        <end position="59"/>
    </location>
</feature>
<evidence type="ECO:0000256" key="1">
    <source>
        <dbReference type="SAM" id="MobiDB-lite"/>
    </source>
</evidence>
<feature type="region of interest" description="Disordered" evidence="1">
    <location>
        <begin position="1"/>
        <end position="78"/>
    </location>
</feature>
<reference evidence="3" key="1">
    <citation type="journal article" date="2012" name="PLoS Genet.">
        <title>The genomes of the fungal plant pathogens Cladosporium fulvum and Dothistroma septosporum reveal adaptation to different hosts and lifestyles but also signatures of common ancestry.</title>
        <authorList>
            <person name="de Wit P.J.G.M."/>
            <person name="van der Burgt A."/>
            <person name="Oekmen B."/>
            <person name="Stergiopoulos I."/>
            <person name="Abd-Elsalam K.A."/>
            <person name="Aerts A.L."/>
            <person name="Bahkali A.H."/>
            <person name="Beenen H.G."/>
            <person name="Chettri P."/>
            <person name="Cox M.P."/>
            <person name="Datema E."/>
            <person name="de Vries R.P."/>
            <person name="Dhillon B."/>
            <person name="Ganley A.R."/>
            <person name="Griffiths S.A."/>
            <person name="Guo Y."/>
            <person name="Hamelin R.C."/>
            <person name="Henrissat B."/>
            <person name="Kabir M.S."/>
            <person name="Jashni M.K."/>
            <person name="Kema G."/>
            <person name="Klaubauf S."/>
            <person name="Lapidus A."/>
            <person name="Levasseur A."/>
            <person name="Lindquist E."/>
            <person name="Mehrabi R."/>
            <person name="Ohm R.A."/>
            <person name="Owen T.J."/>
            <person name="Salamov A."/>
            <person name="Schwelm A."/>
            <person name="Schijlen E."/>
            <person name="Sun H."/>
            <person name="van den Burg H.A."/>
            <person name="van Ham R.C.H.J."/>
            <person name="Zhang S."/>
            <person name="Goodwin S.B."/>
            <person name="Grigoriev I.V."/>
            <person name="Collemare J."/>
            <person name="Bradshaw R.E."/>
        </authorList>
    </citation>
    <scope>NUCLEOTIDE SEQUENCE [LARGE SCALE GENOMIC DNA]</scope>
    <source>
        <strain evidence="3">NZE10 / CBS 128990</strain>
    </source>
</reference>
<feature type="compositionally biased region" description="Basic and acidic residues" evidence="1">
    <location>
        <begin position="60"/>
        <end position="78"/>
    </location>
</feature>
<dbReference type="Proteomes" id="UP000016933">
    <property type="component" value="Unassembled WGS sequence"/>
</dbReference>
<dbReference type="EMBL" id="KB446539">
    <property type="protein sequence ID" value="EME43975.1"/>
    <property type="molecule type" value="Genomic_DNA"/>
</dbReference>